<evidence type="ECO:0000256" key="1">
    <source>
        <dbReference type="SAM" id="MobiDB-lite"/>
    </source>
</evidence>
<evidence type="ECO:0000313" key="3">
    <source>
        <dbReference type="Proteomes" id="UP000029585"/>
    </source>
</evidence>
<comment type="caution">
    <text evidence="2">The sequence shown here is derived from an EMBL/GenBank/DDBJ whole genome shotgun (WGS) entry which is preliminary data.</text>
</comment>
<organism evidence="2 3">
    <name type="scientific">Flavonifractor plautii 1_3_50AFAA</name>
    <dbReference type="NCBI Taxonomy" id="742738"/>
    <lineage>
        <taxon>Bacteria</taxon>
        <taxon>Bacillati</taxon>
        <taxon>Bacillota</taxon>
        <taxon>Clostridia</taxon>
        <taxon>Eubacteriales</taxon>
        <taxon>Oscillospiraceae</taxon>
        <taxon>Flavonifractor</taxon>
    </lineage>
</organism>
<accession>A0A096D8Q8</accession>
<sequence length="37" mass="3821">MKVAPTSGTPCGRGGLYGRPDPRAEPNEVGPAGGRRR</sequence>
<dbReference type="Proteomes" id="UP000029585">
    <property type="component" value="Unassembled WGS sequence"/>
</dbReference>
<dbReference type="HOGENOM" id="CLU_3361069_0_0_9"/>
<feature type="region of interest" description="Disordered" evidence="1">
    <location>
        <begin position="1"/>
        <end position="37"/>
    </location>
</feature>
<name>A0A096D8Q8_FLAPL</name>
<proteinExistence type="predicted"/>
<reference evidence="2 3" key="1">
    <citation type="submission" date="2011-08" db="EMBL/GenBank/DDBJ databases">
        <title>The Genome Sequence of Clostridium orbiscindens 1_3_50AFAA.</title>
        <authorList>
            <consortium name="The Broad Institute Genome Sequencing Platform"/>
            <person name="Earl A."/>
            <person name="Ward D."/>
            <person name="Feldgarden M."/>
            <person name="Gevers D."/>
            <person name="Daigneault M."/>
            <person name="Strauss J."/>
            <person name="Allen-Vercoe E."/>
            <person name="Young S.K."/>
            <person name="Zeng Q."/>
            <person name="Gargeya S."/>
            <person name="Fitzgerald M."/>
            <person name="Haas B."/>
            <person name="Abouelleil A."/>
            <person name="Alvarado L."/>
            <person name="Arachchi H.M."/>
            <person name="Berlin A."/>
            <person name="Brown A."/>
            <person name="Chapman S.B."/>
            <person name="Chen Z."/>
            <person name="Dunbar C."/>
            <person name="Freedman E."/>
            <person name="Gearin G."/>
            <person name="Gellesch M."/>
            <person name="Goldberg J."/>
            <person name="Griggs A."/>
            <person name="Gujja S."/>
            <person name="Heiman D."/>
            <person name="Howarth C."/>
            <person name="Larson L."/>
            <person name="Lui A."/>
            <person name="MacDonald P.J.P."/>
            <person name="Montmayeur A."/>
            <person name="Murphy C."/>
            <person name="Neiman D."/>
            <person name="Pearson M."/>
            <person name="Priest M."/>
            <person name="Roberts A."/>
            <person name="Saif S."/>
            <person name="Shea T."/>
            <person name="Shenoy N."/>
            <person name="Sisk P."/>
            <person name="Stolte C."/>
            <person name="Sykes S."/>
            <person name="Wortman J."/>
            <person name="Nusbaum C."/>
            <person name="Birren B."/>
        </authorList>
    </citation>
    <scope>NUCLEOTIDE SEQUENCE [LARGE SCALE GENOMIC DNA]</scope>
    <source>
        <strain evidence="2 3">1_3_50AFAA</strain>
    </source>
</reference>
<dbReference type="EMBL" id="ADLO01000101">
    <property type="protein sequence ID" value="KGF53924.1"/>
    <property type="molecule type" value="Genomic_DNA"/>
</dbReference>
<feature type="non-terminal residue" evidence="2">
    <location>
        <position position="37"/>
    </location>
</feature>
<dbReference type="AlphaFoldDB" id="A0A096D8Q8"/>
<protein>
    <submittedName>
        <fullName evidence="2">Uncharacterized protein</fullName>
    </submittedName>
</protein>
<keyword evidence="3" id="KW-1185">Reference proteome</keyword>
<evidence type="ECO:0000313" key="2">
    <source>
        <dbReference type="EMBL" id="KGF53924.1"/>
    </source>
</evidence>
<gene>
    <name evidence="2" type="ORF">HMPREF9460_03320</name>
</gene>